<dbReference type="GO" id="GO:0019005">
    <property type="term" value="C:SCF ubiquitin ligase complex"/>
    <property type="evidence" value="ECO:0007669"/>
    <property type="project" value="TreeGrafter"/>
</dbReference>
<evidence type="ECO:0000259" key="5">
    <source>
        <dbReference type="PROSITE" id="PS50181"/>
    </source>
</evidence>
<dbReference type="GeneTree" id="ENSGT00390000001368"/>
<reference evidence="6" key="3">
    <citation type="submission" date="2025-09" db="UniProtKB">
        <authorList>
            <consortium name="Ensembl"/>
        </authorList>
    </citation>
    <scope>IDENTIFICATION</scope>
</reference>
<evidence type="ECO:0000313" key="7">
    <source>
        <dbReference type="Proteomes" id="UP000001074"/>
    </source>
</evidence>
<organism evidence="6 7">
    <name type="scientific">Myotis lucifugus</name>
    <name type="common">Little brown bat</name>
    <dbReference type="NCBI Taxonomy" id="59463"/>
    <lineage>
        <taxon>Eukaryota</taxon>
        <taxon>Metazoa</taxon>
        <taxon>Chordata</taxon>
        <taxon>Craniata</taxon>
        <taxon>Vertebrata</taxon>
        <taxon>Euteleostomi</taxon>
        <taxon>Mammalia</taxon>
        <taxon>Eutheria</taxon>
        <taxon>Laurasiatheria</taxon>
        <taxon>Chiroptera</taxon>
        <taxon>Yangochiroptera</taxon>
        <taxon>Vespertilionidae</taxon>
        <taxon>Myotis</taxon>
    </lineage>
</organism>
<dbReference type="InterPro" id="IPR045048">
    <property type="entry name" value="FBXO31/39"/>
</dbReference>
<dbReference type="InParanoid" id="G1Q939"/>
<dbReference type="STRING" id="59463.ENSMLUP00000020222"/>
<evidence type="ECO:0000256" key="3">
    <source>
        <dbReference type="ARBA" id="ARBA00022786"/>
    </source>
</evidence>
<evidence type="ECO:0000313" key="6">
    <source>
        <dbReference type="Ensembl" id="ENSMLUP00000020222.1"/>
    </source>
</evidence>
<dbReference type="SUPFAM" id="SSF81383">
    <property type="entry name" value="F-box domain"/>
    <property type="match status" value="1"/>
</dbReference>
<comment type="pathway">
    <text evidence="1">Protein modification; protein ubiquitination.</text>
</comment>
<dbReference type="EMBL" id="AAPE02056242">
    <property type="status" value="NOT_ANNOTATED_CDS"/>
    <property type="molecule type" value="Genomic_DNA"/>
</dbReference>
<dbReference type="GO" id="GO:0016567">
    <property type="term" value="P:protein ubiquitination"/>
    <property type="evidence" value="ECO:0007669"/>
    <property type="project" value="UniProtKB-UniPathway"/>
</dbReference>
<reference evidence="6" key="2">
    <citation type="submission" date="2025-08" db="UniProtKB">
        <authorList>
            <consortium name="Ensembl"/>
        </authorList>
    </citation>
    <scope>IDENTIFICATION</scope>
</reference>
<dbReference type="UniPathway" id="UPA00143"/>
<dbReference type="GO" id="GO:0031146">
    <property type="term" value="P:SCF-dependent proteasomal ubiquitin-dependent protein catabolic process"/>
    <property type="evidence" value="ECO:0007669"/>
    <property type="project" value="TreeGrafter"/>
</dbReference>
<dbReference type="SMART" id="SM00256">
    <property type="entry name" value="FBOX"/>
    <property type="match status" value="1"/>
</dbReference>
<keyword evidence="7" id="KW-1185">Reference proteome</keyword>
<dbReference type="PANTHER" id="PTHR10706:SF130">
    <property type="entry name" value="F-BOX ONLY PROTEIN 31"/>
    <property type="match status" value="1"/>
</dbReference>
<feature type="domain" description="F-box" evidence="5">
    <location>
        <begin position="62"/>
        <end position="108"/>
    </location>
</feature>
<protein>
    <recommendedName>
        <fullName evidence="5">F-box domain-containing protein</fullName>
    </recommendedName>
</protein>
<name>G1Q939_MYOLU</name>
<dbReference type="Proteomes" id="UP000001074">
    <property type="component" value="Unassembled WGS sequence"/>
</dbReference>
<dbReference type="Pfam" id="PF12937">
    <property type="entry name" value="F-box-like"/>
    <property type="match status" value="1"/>
</dbReference>
<reference evidence="6 7" key="1">
    <citation type="journal article" date="2011" name="Nature">
        <title>A high-resolution map of human evolutionary constraint using 29 mammals.</title>
        <authorList>
            <person name="Lindblad-Toh K."/>
            <person name="Garber M."/>
            <person name="Zuk O."/>
            <person name="Lin M.F."/>
            <person name="Parker B.J."/>
            <person name="Washietl S."/>
            <person name="Kheradpour P."/>
            <person name="Ernst J."/>
            <person name="Jordan G."/>
            <person name="Mauceli E."/>
            <person name="Ward L.D."/>
            <person name="Lowe C.B."/>
            <person name="Holloway A.K."/>
            <person name="Clamp M."/>
            <person name="Gnerre S."/>
            <person name="Alfoldi J."/>
            <person name="Beal K."/>
            <person name="Chang J."/>
            <person name="Clawson H."/>
            <person name="Cuff J."/>
            <person name="Di Palma F."/>
            <person name="Fitzgerald S."/>
            <person name="Flicek P."/>
            <person name="Guttman M."/>
            <person name="Hubisz M.J."/>
            <person name="Jaffe D.B."/>
            <person name="Jungreis I."/>
            <person name="Kent W.J."/>
            <person name="Kostka D."/>
            <person name="Lara M."/>
            <person name="Martins A.L."/>
            <person name="Massingham T."/>
            <person name="Moltke I."/>
            <person name="Raney B.J."/>
            <person name="Rasmussen M.D."/>
            <person name="Robinson J."/>
            <person name="Stark A."/>
            <person name="Vilella A.J."/>
            <person name="Wen J."/>
            <person name="Xie X."/>
            <person name="Zody M.C."/>
            <person name="Baldwin J."/>
            <person name="Bloom T."/>
            <person name="Chin C.W."/>
            <person name="Heiman D."/>
            <person name="Nicol R."/>
            <person name="Nusbaum C."/>
            <person name="Young S."/>
            <person name="Wilkinson J."/>
            <person name="Worley K.C."/>
            <person name="Kovar C.L."/>
            <person name="Muzny D.M."/>
            <person name="Gibbs R.A."/>
            <person name="Cree A."/>
            <person name="Dihn H.H."/>
            <person name="Fowler G."/>
            <person name="Jhangiani S."/>
            <person name="Joshi V."/>
            <person name="Lee S."/>
            <person name="Lewis L.R."/>
            <person name="Nazareth L.V."/>
            <person name="Okwuonu G."/>
            <person name="Santibanez J."/>
            <person name="Warren W.C."/>
            <person name="Mardis E.R."/>
            <person name="Weinstock G.M."/>
            <person name="Wilson R.K."/>
            <person name="Delehaunty K."/>
            <person name="Dooling D."/>
            <person name="Fronik C."/>
            <person name="Fulton L."/>
            <person name="Fulton B."/>
            <person name="Graves T."/>
            <person name="Minx P."/>
            <person name="Sodergren E."/>
            <person name="Birney E."/>
            <person name="Margulies E.H."/>
            <person name="Herrero J."/>
            <person name="Green E.D."/>
            <person name="Haussler D."/>
            <person name="Siepel A."/>
            <person name="Goldman N."/>
            <person name="Pollard K.S."/>
            <person name="Pedersen J.S."/>
            <person name="Lander E.S."/>
            <person name="Kellis M."/>
        </authorList>
    </citation>
    <scope>NUCLEOTIDE SEQUENCE [LARGE SCALE GENOMIC DNA]</scope>
</reference>
<dbReference type="PANTHER" id="PTHR10706">
    <property type="entry name" value="F-BOX FAMILY PROTEIN"/>
    <property type="match status" value="1"/>
</dbReference>
<dbReference type="HOGENOM" id="CLU_035961_0_0_1"/>
<feature type="region of interest" description="Disordered" evidence="4">
    <location>
        <begin position="351"/>
        <end position="371"/>
    </location>
</feature>
<dbReference type="CDD" id="cd22102">
    <property type="entry name" value="F-box_FBXO31"/>
    <property type="match status" value="1"/>
</dbReference>
<dbReference type="Gene3D" id="1.20.1280.50">
    <property type="match status" value="1"/>
</dbReference>
<dbReference type="Pfam" id="PF12014">
    <property type="entry name" value="Cyclin_D1_bind"/>
    <property type="match status" value="1"/>
</dbReference>
<keyword evidence="3" id="KW-0833">Ubl conjugation pathway</keyword>
<evidence type="ECO:0000256" key="2">
    <source>
        <dbReference type="ARBA" id="ARBA00010611"/>
    </source>
</evidence>
<dbReference type="Ensembl" id="ENSMLUT00000024604.1">
    <property type="protein sequence ID" value="ENSMLUP00000020222.1"/>
    <property type="gene ID" value="ENSMLUG00000024512.1"/>
</dbReference>
<sequence length="476" mass="54160">MEDCACLCGLGSSRACQCHQECQRPAETATAEEKHLEADAAARCCAGSGGISSPRPPTPPLHCSLQDLPVEVLVEIFGSLPGTDLPSLALACTKFHHILHTDSIWRRRCREEFGLRENLQNLEMMGMSYREVYAKLFHPYRGILGLWQLDGAIKTLLNVVVDGLCITGWYGPCLNLHVDGPMQFKPSFRIRLTERKSATVECMAGHSRPHSRHIQIRKNRFSTRCNKTDHLKDLPAQQREDWGRVLVQKGQTRYDCLTYRRLYLQPNHPEDLIPGLFQGKYHRFGLMIAMLSFHGKYARVTKITGDFTQTLEIHLRRRIQLGDGKIFRNFNKLYRVVLEIHEQVIREQEDGTEESGAHGWQSPAQPSVGESGAAALEEQPVPFVLPVGVRSRNQNYPRTCRMCCYGVDTVTTCCSGYPWRFPGVFILFDENHLGFICLETKYFILFGRVQNTFQNVEAPSPQAFLKMLKNIQSRPH</sequence>
<proteinExistence type="inferred from homology"/>
<accession>G1Q939</accession>
<dbReference type="InterPro" id="IPR036047">
    <property type="entry name" value="F-box-like_dom_sf"/>
</dbReference>
<dbReference type="AlphaFoldDB" id="G1Q939"/>
<comment type="similarity">
    <text evidence="2">Belongs to the FBXO31 family.</text>
</comment>
<dbReference type="eggNOG" id="ENOG502QR2A">
    <property type="taxonomic scope" value="Eukaryota"/>
</dbReference>
<dbReference type="InterPro" id="IPR001810">
    <property type="entry name" value="F-box_dom"/>
</dbReference>
<dbReference type="PROSITE" id="PS50181">
    <property type="entry name" value="FBOX"/>
    <property type="match status" value="1"/>
</dbReference>
<evidence type="ECO:0000256" key="1">
    <source>
        <dbReference type="ARBA" id="ARBA00004906"/>
    </source>
</evidence>
<evidence type="ECO:0000256" key="4">
    <source>
        <dbReference type="SAM" id="MobiDB-lite"/>
    </source>
</evidence>